<keyword evidence="3" id="KW-1185">Reference proteome</keyword>
<comment type="caution">
    <text evidence="2">The sequence shown here is derived from an EMBL/GenBank/DDBJ whole genome shotgun (WGS) entry which is preliminary data.</text>
</comment>
<feature type="region of interest" description="Disordered" evidence="1">
    <location>
        <begin position="1"/>
        <end position="72"/>
    </location>
</feature>
<organism evidence="2 3">
    <name type="scientific">Steinernema carpocapsae</name>
    <name type="common">Entomopathogenic nematode</name>
    <dbReference type="NCBI Taxonomy" id="34508"/>
    <lineage>
        <taxon>Eukaryota</taxon>
        <taxon>Metazoa</taxon>
        <taxon>Ecdysozoa</taxon>
        <taxon>Nematoda</taxon>
        <taxon>Chromadorea</taxon>
        <taxon>Rhabditida</taxon>
        <taxon>Tylenchina</taxon>
        <taxon>Panagrolaimomorpha</taxon>
        <taxon>Strongyloidoidea</taxon>
        <taxon>Steinernematidae</taxon>
        <taxon>Steinernema</taxon>
    </lineage>
</organism>
<dbReference type="Proteomes" id="UP000298663">
    <property type="component" value="Unassembled WGS sequence"/>
</dbReference>
<feature type="compositionally biased region" description="Low complexity" evidence="1">
    <location>
        <begin position="45"/>
        <end position="57"/>
    </location>
</feature>
<reference evidence="2 3" key="1">
    <citation type="journal article" date="2015" name="Genome Biol.">
        <title>Comparative genomics of Steinernema reveals deeply conserved gene regulatory networks.</title>
        <authorList>
            <person name="Dillman A.R."/>
            <person name="Macchietto M."/>
            <person name="Porter C.F."/>
            <person name="Rogers A."/>
            <person name="Williams B."/>
            <person name="Antoshechkin I."/>
            <person name="Lee M.M."/>
            <person name="Goodwin Z."/>
            <person name="Lu X."/>
            <person name="Lewis E.E."/>
            <person name="Goodrich-Blair H."/>
            <person name="Stock S.P."/>
            <person name="Adams B.J."/>
            <person name="Sternberg P.W."/>
            <person name="Mortazavi A."/>
        </authorList>
    </citation>
    <scope>NUCLEOTIDE SEQUENCE [LARGE SCALE GENOMIC DNA]</scope>
    <source>
        <strain evidence="2 3">ALL</strain>
    </source>
</reference>
<reference evidence="2 3" key="2">
    <citation type="journal article" date="2019" name="G3 (Bethesda)">
        <title>Hybrid Assembly of the Genome of the Entomopathogenic Nematode Steinernema carpocapsae Identifies the X-Chromosome.</title>
        <authorList>
            <person name="Serra L."/>
            <person name="Macchietto M."/>
            <person name="Macias-Munoz A."/>
            <person name="McGill C.J."/>
            <person name="Rodriguez I.M."/>
            <person name="Rodriguez B."/>
            <person name="Murad R."/>
            <person name="Mortazavi A."/>
        </authorList>
    </citation>
    <scope>NUCLEOTIDE SEQUENCE [LARGE SCALE GENOMIC DNA]</scope>
    <source>
        <strain evidence="2 3">ALL</strain>
    </source>
</reference>
<dbReference type="AlphaFoldDB" id="A0A4U5NWN1"/>
<gene>
    <name evidence="2" type="ORF">L596_012303</name>
</gene>
<proteinExistence type="predicted"/>
<dbReference type="EMBL" id="AZBU02000003">
    <property type="protein sequence ID" value="TKR87989.1"/>
    <property type="molecule type" value="Genomic_DNA"/>
</dbReference>
<protein>
    <submittedName>
        <fullName evidence="2">Uncharacterized protein</fullName>
    </submittedName>
</protein>
<evidence type="ECO:0000313" key="2">
    <source>
        <dbReference type="EMBL" id="TKR87989.1"/>
    </source>
</evidence>
<dbReference type="OrthoDB" id="10462226at2759"/>
<evidence type="ECO:0000256" key="1">
    <source>
        <dbReference type="SAM" id="MobiDB-lite"/>
    </source>
</evidence>
<name>A0A4U5NWN1_STECR</name>
<sequence>MRNLGLKPSVSVEDAEEMTPGEFGSPKTTFGIPIKSRSFQNSCESLSGGSLKSSRSRPFSPLPQIDKIPPHHGHFQEAFRSRAMTMSPSPMYPLQPASSTDMFLHRLDERNRKLFYGDKTSDEEDEINLSMDRLKLGQRVMSLEFPPLKATPTSSFSLGERGGHAHFCVKSQTLTRRPQAFEVSFGRF</sequence>
<accession>A0A4U5NWN1</accession>
<evidence type="ECO:0000313" key="3">
    <source>
        <dbReference type="Proteomes" id="UP000298663"/>
    </source>
</evidence>